<comment type="caution">
    <text evidence="1">The sequence shown here is derived from an EMBL/GenBank/DDBJ whole genome shotgun (WGS) entry which is preliminary data.</text>
</comment>
<accession>A0ACA9RXW2</accession>
<evidence type="ECO:0000313" key="2">
    <source>
        <dbReference type="Proteomes" id="UP000789920"/>
    </source>
</evidence>
<organism evidence="1 2">
    <name type="scientific">Racocetra persica</name>
    <dbReference type="NCBI Taxonomy" id="160502"/>
    <lineage>
        <taxon>Eukaryota</taxon>
        <taxon>Fungi</taxon>
        <taxon>Fungi incertae sedis</taxon>
        <taxon>Mucoromycota</taxon>
        <taxon>Glomeromycotina</taxon>
        <taxon>Glomeromycetes</taxon>
        <taxon>Diversisporales</taxon>
        <taxon>Gigasporaceae</taxon>
        <taxon>Racocetra</taxon>
    </lineage>
</organism>
<protein>
    <submittedName>
        <fullName evidence="1">27446_t:CDS:1</fullName>
    </submittedName>
</protein>
<feature type="non-terminal residue" evidence="1">
    <location>
        <position position="1"/>
    </location>
</feature>
<sequence>ALQQREARLAALRTLSTPPPTNKQERRNRKTLDPRLEFTRDVTPKSPSPPPVIMTDEIMPIKTESSNTIQSEDSTTKREFSPPLYDDDMEIDDVAAVNIEVPQDQTMDVLEAESKADVKSEQEPQPLPPPVPTFKFQPYALPPPESLSEEQCHSFIKNVLKNILDIESMLSPDAKGKRSDVVLTTLSNGKRMSKSQIHMMASRLLTRGLDISPEKTIKTCDELREMIVQYILEDFKNRTEFALTWFDEEWYHDSIMSSKDPSHKPNYVIWLSRFLDRIMPTLEDRLFFTQFLLNVPELQEDIVDRIKIFLNDPDRMSLGFYTLRELIDQRPPARPFCMKILLAYCLHK</sequence>
<proteinExistence type="predicted"/>
<name>A0ACA9RXW2_9GLOM</name>
<gene>
    <name evidence="1" type="ORF">RPERSI_LOCUS24156</name>
</gene>
<evidence type="ECO:0000313" key="1">
    <source>
        <dbReference type="EMBL" id="CAG8815182.1"/>
    </source>
</evidence>
<keyword evidence="2" id="KW-1185">Reference proteome</keyword>
<reference evidence="1" key="1">
    <citation type="submission" date="2021-06" db="EMBL/GenBank/DDBJ databases">
        <authorList>
            <person name="Kallberg Y."/>
            <person name="Tangrot J."/>
            <person name="Rosling A."/>
        </authorList>
    </citation>
    <scope>NUCLEOTIDE SEQUENCE</scope>
    <source>
        <strain evidence="1">MA461A</strain>
    </source>
</reference>
<dbReference type="EMBL" id="CAJVQC010077009">
    <property type="protein sequence ID" value="CAG8815182.1"/>
    <property type="molecule type" value="Genomic_DNA"/>
</dbReference>
<dbReference type="Proteomes" id="UP000789920">
    <property type="component" value="Unassembled WGS sequence"/>
</dbReference>
<feature type="non-terminal residue" evidence="1">
    <location>
        <position position="348"/>
    </location>
</feature>